<feature type="compositionally biased region" description="Acidic residues" evidence="4">
    <location>
        <begin position="335"/>
        <end position="397"/>
    </location>
</feature>
<protein>
    <submittedName>
        <fullName evidence="6">NUC189-domain-containing protein</fullName>
    </submittedName>
</protein>
<dbReference type="EMBL" id="KV429074">
    <property type="protein sequence ID" value="KZT67646.1"/>
    <property type="molecule type" value="Genomic_DNA"/>
</dbReference>
<organism evidence="6 7">
    <name type="scientific">Daedalea quercina L-15889</name>
    <dbReference type="NCBI Taxonomy" id="1314783"/>
    <lineage>
        <taxon>Eukaryota</taxon>
        <taxon>Fungi</taxon>
        <taxon>Dikarya</taxon>
        <taxon>Basidiomycota</taxon>
        <taxon>Agaricomycotina</taxon>
        <taxon>Agaricomycetes</taxon>
        <taxon>Polyporales</taxon>
        <taxon>Fomitopsis</taxon>
    </lineage>
</organism>
<dbReference type="STRING" id="1314783.A0A165P1J9"/>
<dbReference type="InterPro" id="IPR052414">
    <property type="entry name" value="U3_snoRNA-assoc_WDR"/>
</dbReference>
<evidence type="ECO:0000256" key="3">
    <source>
        <dbReference type="ARBA" id="ARBA00038335"/>
    </source>
</evidence>
<name>A0A165P1J9_9APHY</name>
<sequence length="424" mass="45343">MSTAPPKAKKPRTKPPRSRPAATSSISQPVVAKLPKGVKPVYELASKANEPEQSDEDDVVDDDTPQTADDTGPDPGPSTQRYNETASLAVRTGAELGQDASMDDAEARNTDGDLDVDLAELSLGQRLTAVNGAARSSESSDEDDLPASGSGGQSSKQRKSDAASGAVPAASLTRTLIQALHSSDTRLLETCLAHSDPTLIRNTVRRLPPQLAVPLITACTERLGRGNRGATMKGRGGGASSQRGAAMINWIKAVLAAHSGHLMTMPDLVSRLSGLHATLTMRLALHESLLALSGRLDMVISQIEMRSSSGPTTLPGPRRAGKHRRRRPTKKYVEGESEAEEGQQEQMEVEVESGDDGGSVEDVELGGSDEDDDEDGEESEDDEEDEDDDEDDEDDEEGRPKLNGFIDDEAEEEYSEDEDEDESE</sequence>
<feature type="region of interest" description="Disordered" evidence="4">
    <location>
        <begin position="130"/>
        <end position="167"/>
    </location>
</feature>
<dbReference type="PANTHER" id="PTHR44267:SF1">
    <property type="entry name" value="WD REPEAT-CONTAINING PROTEIN 43"/>
    <property type="match status" value="1"/>
</dbReference>
<reference evidence="6 7" key="1">
    <citation type="journal article" date="2016" name="Mol. Biol. Evol.">
        <title>Comparative Genomics of Early-Diverging Mushroom-Forming Fungi Provides Insights into the Origins of Lignocellulose Decay Capabilities.</title>
        <authorList>
            <person name="Nagy L.G."/>
            <person name="Riley R."/>
            <person name="Tritt A."/>
            <person name="Adam C."/>
            <person name="Daum C."/>
            <person name="Floudas D."/>
            <person name="Sun H."/>
            <person name="Yadav J.S."/>
            <person name="Pangilinan J."/>
            <person name="Larsson K.H."/>
            <person name="Matsuura K."/>
            <person name="Barry K."/>
            <person name="Labutti K."/>
            <person name="Kuo R."/>
            <person name="Ohm R.A."/>
            <person name="Bhattacharya S.S."/>
            <person name="Shirouzu T."/>
            <person name="Yoshinaga Y."/>
            <person name="Martin F.M."/>
            <person name="Grigoriev I.V."/>
            <person name="Hibbett D.S."/>
        </authorList>
    </citation>
    <scope>NUCLEOTIDE SEQUENCE [LARGE SCALE GENOMIC DNA]</scope>
    <source>
        <strain evidence="6 7">L-15889</strain>
    </source>
</reference>
<feature type="compositionally biased region" description="Basic residues" evidence="4">
    <location>
        <begin position="319"/>
        <end position="330"/>
    </location>
</feature>
<feature type="compositionally biased region" description="Acidic residues" evidence="4">
    <location>
        <begin position="52"/>
        <end position="64"/>
    </location>
</feature>
<accession>A0A165P1J9</accession>
<evidence type="ECO:0000313" key="6">
    <source>
        <dbReference type="EMBL" id="KZT67646.1"/>
    </source>
</evidence>
<feature type="region of interest" description="Disordered" evidence="4">
    <location>
        <begin position="307"/>
        <end position="424"/>
    </location>
</feature>
<keyword evidence="7" id="KW-1185">Reference proteome</keyword>
<feature type="compositionally biased region" description="Acidic residues" evidence="4">
    <location>
        <begin position="406"/>
        <end position="424"/>
    </location>
</feature>
<dbReference type="Proteomes" id="UP000076727">
    <property type="component" value="Unassembled WGS sequence"/>
</dbReference>
<dbReference type="Pfam" id="PF04003">
    <property type="entry name" value="Utp12"/>
    <property type="match status" value="1"/>
</dbReference>
<comment type="subcellular location">
    <subcellularLocation>
        <location evidence="1">Nucleus</location>
    </subcellularLocation>
</comment>
<dbReference type="OrthoDB" id="30195at2759"/>
<feature type="region of interest" description="Disordered" evidence="4">
    <location>
        <begin position="1"/>
        <end position="109"/>
    </location>
</feature>
<dbReference type="PANTHER" id="PTHR44267">
    <property type="entry name" value="WD REPEAT-CONTAINING PROTEIN 43"/>
    <property type="match status" value="1"/>
</dbReference>
<gene>
    <name evidence="6" type="ORF">DAEQUDRAFT_693834</name>
</gene>
<dbReference type="AlphaFoldDB" id="A0A165P1J9"/>
<proteinExistence type="inferred from homology"/>
<comment type="similarity">
    <text evidence="3">Belongs to the UTP5 family.</text>
</comment>
<keyword evidence="2" id="KW-0539">Nucleus</keyword>
<feature type="compositionally biased region" description="Basic residues" evidence="4">
    <location>
        <begin position="7"/>
        <end position="17"/>
    </location>
</feature>
<evidence type="ECO:0000256" key="1">
    <source>
        <dbReference type="ARBA" id="ARBA00004123"/>
    </source>
</evidence>
<dbReference type="GO" id="GO:0005730">
    <property type="term" value="C:nucleolus"/>
    <property type="evidence" value="ECO:0007669"/>
    <property type="project" value="TreeGrafter"/>
</dbReference>
<feature type="domain" description="Small-subunit processome Utp12" evidence="5">
    <location>
        <begin position="184"/>
        <end position="300"/>
    </location>
</feature>
<evidence type="ECO:0000313" key="7">
    <source>
        <dbReference type="Proteomes" id="UP000076727"/>
    </source>
</evidence>
<evidence type="ECO:0000259" key="5">
    <source>
        <dbReference type="Pfam" id="PF04003"/>
    </source>
</evidence>
<evidence type="ECO:0000256" key="4">
    <source>
        <dbReference type="SAM" id="MobiDB-lite"/>
    </source>
</evidence>
<evidence type="ECO:0000256" key="2">
    <source>
        <dbReference type="ARBA" id="ARBA00023242"/>
    </source>
</evidence>
<dbReference type="InterPro" id="IPR007148">
    <property type="entry name" value="SSU_processome_Utp12"/>
</dbReference>
<dbReference type="GO" id="GO:0000462">
    <property type="term" value="P:maturation of SSU-rRNA from tricistronic rRNA transcript (SSU-rRNA, 5.8S rRNA, LSU-rRNA)"/>
    <property type="evidence" value="ECO:0007669"/>
    <property type="project" value="TreeGrafter"/>
</dbReference>